<evidence type="ECO:0000313" key="1">
    <source>
        <dbReference type="EMBL" id="TMW13124.1"/>
    </source>
</evidence>
<organism evidence="1 2">
    <name type="scientific">Alloalcanivorax gelatiniphagus</name>
    <dbReference type="NCBI Taxonomy" id="1194167"/>
    <lineage>
        <taxon>Bacteria</taxon>
        <taxon>Pseudomonadati</taxon>
        <taxon>Pseudomonadota</taxon>
        <taxon>Gammaproteobacteria</taxon>
        <taxon>Oceanospirillales</taxon>
        <taxon>Alcanivoracaceae</taxon>
        <taxon>Alloalcanivorax</taxon>
    </lineage>
</organism>
<reference evidence="1 2" key="1">
    <citation type="submission" date="2019-05" db="EMBL/GenBank/DDBJ databases">
        <title>Genome of Alcanivorax gelatiniphagus, an oil degrading marine bacteria.</title>
        <authorList>
            <person name="Kwon K.K."/>
        </authorList>
    </citation>
    <scope>NUCLEOTIDE SEQUENCE [LARGE SCALE GENOMIC DNA]</scope>
    <source>
        <strain evidence="1 2">MEBiC 08158</strain>
    </source>
</reference>
<dbReference type="RefSeq" id="WP_138772228.1">
    <property type="nucleotide sequence ID" value="NZ_JBHSSX010000030.1"/>
</dbReference>
<evidence type="ECO:0000313" key="2">
    <source>
        <dbReference type="Proteomes" id="UP000739180"/>
    </source>
</evidence>
<keyword evidence="2" id="KW-1185">Reference proteome</keyword>
<dbReference type="SUPFAM" id="SSF88723">
    <property type="entry name" value="PIN domain-like"/>
    <property type="match status" value="1"/>
</dbReference>
<dbReference type="Proteomes" id="UP000739180">
    <property type="component" value="Unassembled WGS sequence"/>
</dbReference>
<protein>
    <submittedName>
        <fullName evidence="1">Type II toxin-antitoxin system VapC family toxin</fullName>
    </submittedName>
</protein>
<sequence>MTDKRSPDQQPHFTVSIFRNGNSRAVRLPKLFDPEGVTQMEITARLSARGEVIGGNDPLIAGHAFATEARLVTNSRREFDRVDGLVVEDWANPPSIC</sequence>
<name>A0ABY2XMR2_9GAMM</name>
<comment type="caution">
    <text evidence="1">The sequence shown here is derived from an EMBL/GenBank/DDBJ whole genome shotgun (WGS) entry which is preliminary data.</text>
</comment>
<proteinExistence type="predicted"/>
<gene>
    <name evidence="1" type="ORF">FGS76_08650</name>
</gene>
<dbReference type="EMBL" id="VCQT01000027">
    <property type="protein sequence ID" value="TMW13124.1"/>
    <property type="molecule type" value="Genomic_DNA"/>
</dbReference>
<dbReference type="InterPro" id="IPR029060">
    <property type="entry name" value="PIN-like_dom_sf"/>
</dbReference>
<dbReference type="Gene3D" id="3.40.50.1010">
    <property type="entry name" value="5'-nuclease"/>
    <property type="match status" value="1"/>
</dbReference>
<accession>A0ABY2XMR2</accession>